<sequence length="555" mass="58203">MSFGSKFLSQKLKQTVLIVLFVVFSIPVFAQVTGDYRSKATGNWGSASTWQIYNGIAWVNATSYPGQNSNVGTVTIGSGNTVTLNVNITSYTIDKLIIGNESGADDTLSLPNNGDFYVNIMLIAVQSDGVLTWVQNADLHLPSDAIIYNNGGHIDTDKNCNNSQRIYLGTREFSSCKGNGNYEYSFDEIESALPPPTSNGDITECAQNPIQTLTASATPPSGAHVVWYTATSGGSPVSPTLNTVGSVTYYGESVDNSDSSRRSLFRTAVKLTILPRPTISVSSPPTCVFRLFSPTTYQLEVTVSTGTVTSTAGTVTNTSGNVWAITNVPSGTNIVVTVTGANGCTNQLPVTAPNCACPVVNSPSSGGNKSYCLGDAVPSITASVGFGETVDWYDSPSGGTLLLLGNTTYTPSGPGTFYAEARNTTTNCRSGARTAIVVTQDTPPTATIGPDQSIFTGGNAIFTVTATNADTYQWQVSTDGGTVFNNISNGAEYAGTQSTALTVKTAGADKNGYRYRVLASKSGSSCPSTASSSALLTVKVSTVITNRKITYRVDM</sequence>
<protein>
    <recommendedName>
        <fullName evidence="1">Ig-like domain-containing protein</fullName>
    </recommendedName>
</protein>
<evidence type="ECO:0000313" key="2">
    <source>
        <dbReference type="EMBL" id="SHF64151.1"/>
    </source>
</evidence>
<feature type="domain" description="Ig-like" evidence="1">
    <location>
        <begin position="196"/>
        <end position="275"/>
    </location>
</feature>
<evidence type="ECO:0000313" key="3">
    <source>
        <dbReference type="Proteomes" id="UP000184406"/>
    </source>
</evidence>
<dbReference type="InterPro" id="IPR044023">
    <property type="entry name" value="Ig_7"/>
</dbReference>
<accession>A0A1M5DB45</accession>
<gene>
    <name evidence="2" type="ORF">SAMN03080594_1064</name>
</gene>
<dbReference type="AlphaFoldDB" id="A0A1M5DB45"/>
<proteinExistence type="predicted"/>
<dbReference type="Pfam" id="PF19081">
    <property type="entry name" value="Ig_7"/>
    <property type="match status" value="2"/>
</dbReference>
<organism evidence="2 3">
    <name type="scientific">Arenibacter palladensis</name>
    <dbReference type="NCBI Taxonomy" id="237373"/>
    <lineage>
        <taxon>Bacteria</taxon>
        <taxon>Pseudomonadati</taxon>
        <taxon>Bacteroidota</taxon>
        <taxon>Flavobacteriia</taxon>
        <taxon>Flavobacteriales</taxon>
        <taxon>Flavobacteriaceae</taxon>
        <taxon>Arenibacter</taxon>
    </lineage>
</organism>
<feature type="domain" description="Ig-like" evidence="1">
    <location>
        <begin position="363"/>
        <end position="439"/>
    </location>
</feature>
<dbReference type="Proteomes" id="UP000184406">
    <property type="component" value="Unassembled WGS sequence"/>
</dbReference>
<reference evidence="3" key="1">
    <citation type="submission" date="2016-11" db="EMBL/GenBank/DDBJ databases">
        <authorList>
            <person name="Varghese N."/>
            <person name="Submissions S."/>
        </authorList>
    </citation>
    <scope>NUCLEOTIDE SEQUENCE [LARGE SCALE GENOMIC DNA]</scope>
    <source>
        <strain evidence="3">DSM 17539</strain>
    </source>
</reference>
<dbReference type="EMBL" id="FQUX01000006">
    <property type="protein sequence ID" value="SHF64151.1"/>
    <property type="molecule type" value="Genomic_DNA"/>
</dbReference>
<evidence type="ECO:0000259" key="1">
    <source>
        <dbReference type="Pfam" id="PF19081"/>
    </source>
</evidence>
<keyword evidence="3" id="KW-1185">Reference proteome</keyword>
<name>A0A1M5DB45_9FLAO</name>